<protein>
    <submittedName>
        <fullName evidence="1">Copia protein</fullName>
    </submittedName>
</protein>
<sequence>MDLNSVVRNGIKPFCGQAYSDWEFRITLLLEENDCMEALEKGETESNTKNYKKKCSKAKSLIVQNISDSYLEYVKDCTTAWEMLERLKNNFERKSLSERVHLKKELTNLKYDGKSSLSTHFLKFDTILKTVERHCLSLICNGRK</sequence>
<name>A0A8D8X811_9HEMI</name>
<accession>A0A8D8X811</accession>
<dbReference type="EMBL" id="HBUF01281200">
    <property type="protein sequence ID" value="CAG6687358.1"/>
    <property type="molecule type" value="Transcribed_RNA"/>
</dbReference>
<reference evidence="1" key="1">
    <citation type="submission" date="2021-05" db="EMBL/GenBank/DDBJ databases">
        <authorList>
            <person name="Alioto T."/>
            <person name="Alioto T."/>
            <person name="Gomez Garrido J."/>
        </authorList>
    </citation>
    <scope>NUCLEOTIDE SEQUENCE</scope>
</reference>
<proteinExistence type="predicted"/>
<dbReference type="AlphaFoldDB" id="A0A8D8X811"/>
<dbReference type="Pfam" id="PF14223">
    <property type="entry name" value="Retrotran_gag_2"/>
    <property type="match status" value="1"/>
</dbReference>
<organism evidence="1">
    <name type="scientific">Cacopsylla melanoneura</name>
    <dbReference type="NCBI Taxonomy" id="428564"/>
    <lineage>
        <taxon>Eukaryota</taxon>
        <taxon>Metazoa</taxon>
        <taxon>Ecdysozoa</taxon>
        <taxon>Arthropoda</taxon>
        <taxon>Hexapoda</taxon>
        <taxon>Insecta</taxon>
        <taxon>Pterygota</taxon>
        <taxon>Neoptera</taxon>
        <taxon>Paraneoptera</taxon>
        <taxon>Hemiptera</taxon>
        <taxon>Sternorrhyncha</taxon>
        <taxon>Psylloidea</taxon>
        <taxon>Psyllidae</taxon>
        <taxon>Psyllinae</taxon>
        <taxon>Cacopsylla</taxon>
    </lineage>
</organism>
<evidence type="ECO:0000313" key="1">
    <source>
        <dbReference type="EMBL" id="CAG6687358.1"/>
    </source>
</evidence>